<keyword evidence="10 11" id="KW-0407">Ion channel</keyword>
<organism evidence="12 13">
    <name type="scientific">Atractosteus spatula</name>
    <name type="common">Alligator gar</name>
    <name type="synonym">Lepisosteus spatula</name>
    <dbReference type="NCBI Taxonomy" id="7917"/>
    <lineage>
        <taxon>Eukaryota</taxon>
        <taxon>Metazoa</taxon>
        <taxon>Chordata</taxon>
        <taxon>Craniata</taxon>
        <taxon>Vertebrata</taxon>
        <taxon>Euteleostomi</taxon>
        <taxon>Actinopterygii</taxon>
        <taxon>Neopterygii</taxon>
        <taxon>Holostei</taxon>
        <taxon>Semionotiformes</taxon>
        <taxon>Lepisosteidae</taxon>
        <taxon>Atractosteus</taxon>
    </lineage>
</organism>
<evidence type="ECO:0000256" key="9">
    <source>
        <dbReference type="ARBA" id="ARBA00023201"/>
    </source>
</evidence>
<evidence type="ECO:0000256" key="5">
    <source>
        <dbReference type="ARBA" id="ARBA00022989"/>
    </source>
</evidence>
<evidence type="ECO:0000256" key="3">
    <source>
        <dbReference type="ARBA" id="ARBA00022461"/>
    </source>
</evidence>
<evidence type="ECO:0000256" key="7">
    <source>
        <dbReference type="ARBA" id="ARBA00023065"/>
    </source>
</evidence>
<evidence type="ECO:0000256" key="1">
    <source>
        <dbReference type="ARBA" id="ARBA00004141"/>
    </source>
</evidence>
<keyword evidence="2 11" id="KW-0813">Transport</keyword>
<dbReference type="Proteomes" id="UP000736164">
    <property type="component" value="Unassembled WGS sequence"/>
</dbReference>
<dbReference type="EMBL" id="JAAWVO010065587">
    <property type="protein sequence ID" value="MBN3323529.1"/>
    <property type="molecule type" value="Genomic_DNA"/>
</dbReference>
<keyword evidence="4 11" id="KW-0812">Transmembrane</keyword>
<keyword evidence="6" id="KW-0915">Sodium</keyword>
<dbReference type="GO" id="GO:0005886">
    <property type="term" value="C:plasma membrane"/>
    <property type="evidence" value="ECO:0007669"/>
    <property type="project" value="TreeGrafter"/>
</dbReference>
<dbReference type="PANTHER" id="PTHR11690">
    <property type="entry name" value="AMILORIDE-SENSITIVE SODIUM CHANNEL-RELATED"/>
    <property type="match status" value="1"/>
</dbReference>
<dbReference type="PANTHER" id="PTHR11690:SF128">
    <property type="entry name" value="ACID-SENSING ION CHANNEL 2"/>
    <property type="match status" value="1"/>
</dbReference>
<keyword evidence="7 11" id="KW-0406">Ion transport</keyword>
<evidence type="ECO:0000313" key="12">
    <source>
        <dbReference type="EMBL" id="MBN3323529.1"/>
    </source>
</evidence>
<accession>A0A8J7P3V7</accession>
<keyword evidence="13" id="KW-1185">Reference proteome</keyword>
<dbReference type="Pfam" id="PF00858">
    <property type="entry name" value="ASC"/>
    <property type="match status" value="1"/>
</dbReference>
<keyword evidence="8" id="KW-0472">Membrane</keyword>
<name>A0A8J7P3V7_ATRSP</name>
<keyword evidence="3 11" id="KW-0894">Sodium channel</keyword>
<comment type="caution">
    <text evidence="12">The sequence shown here is derived from an EMBL/GenBank/DDBJ whole genome shotgun (WGS) entry which is preliminary data.</text>
</comment>
<keyword evidence="5" id="KW-1133">Transmembrane helix</keyword>
<dbReference type="GO" id="GO:0015280">
    <property type="term" value="F:ligand-gated sodium channel activity"/>
    <property type="evidence" value="ECO:0007669"/>
    <property type="project" value="TreeGrafter"/>
</dbReference>
<sequence>MDLKENPSEGSVGSFQPSGLQIFAHTSTFHGIRYIFVYGPLTLRRFLWTLAFLASLGLLAVESAERVAYFFSYPHVTKVDEVVSNSLIFPVVTVCNLNQYRFSKLTRNDLYHAGELLSLLDVHLRIPDPHLAEPEVLAMLMEKANFTYYKPKPFSMREFTERVGHDLKDMMLYCKYRGQECSHQDFKMVSPFLRLHPRFCFVLMASISMFPGEVLQESCF</sequence>
<dbReference type="InterPro" id="IPR001873">
    <property type="entry name" value="ENaC"/>
</dbReference>
<feature type="non-terminal residue" evidence="12">
    <location>
        <position position="1"/>
    </location>
</feature>
<feature type="non-terminal residue" evidence="12">
    <location>
        <position position="220"/>
    </location>
</feature>
<evidence type="ECO:0000256" key="6">
    <source>
        <dbReference type="ARBA" id="ARBA00023053"/>
    </source>
</evidence>
<evidence type="ECO:0000256" key="10">
    <source>
        <dbReference type="ARBA" id="ARBA00023303"/>
    </source>
</evidence>
<dbReference type="PRINTS" id="PR01078">
    <property type="entry name" value="AMINACHANNEL"/>
</dbReference>
<dbReference type="Gene3D" id="1.10.3590.10">
    <property type="entry name" value="acid-sensing ion channel 1 domain"/>
    <property type="match status" value="1"/>
</dbReference>
<comment type="similarity">
    <text evidence="11">Belongs to the amiloride-sensitive sodium channel (TC 1.A.6) family.</text>
</comment>
<protein>
    <submittedName>
        <fullName evidence="12">ASIC2 protein</fullName>
    </submittedName>
</protein>
<reference evidence="12" key="1">
    <citation type="journal article" date="2021" name="Cell">
        <title>Tracing the genetic footprints of vertebrate landing in non-teleost ray-finned fishes.</title>
        <authorList>
            <person name="Bi X."/>
            <person name="Wang K."/>
            <person name="Yang L."/>
            <person name="Pan H."/>
            <person name="Jiang H."/>
            <person name="Wei Q."/>
            <person name="Fang M."/>
            <person name="Yu H."/>
            <person name="Zhu C."/>
            <person name="Cai Y."/>
            <person name="He Y."/>
            <person name="Gan X."/>
            <person name="Zeng H."/>
            <person name="Yu D."/>
            <person name="Zhu Y."/>
            <person name="Jiang H."/>
            <person name="Qiu Q."/>
            <person name="Yang H."/>
            <person name="Zhang Y.E."/>
            <person name="Wang W."/>
            <person name="Zhu M."/>
            <person name="He S."/>
            <person name="Zhang G."/>
        </authorList>
    </citation>
    <scope>NUCLEOTIDE SEQUENCE</scope>
    <source>
        <strain evidence="12">Allg_001</strain>
    </source>
</reference>
<evidence type="ECO:0000256" key="8">
    <source>
        <dbReference type="ARBA" id="ARBA00023136"/>
    </source>
</evidence>
<comment type="subcellular location">
    <subcellularLocation>
        <location evidence="1">Membrane</location>
        <topology evidence="1">Multi-pass membrane protein</topology>
    </subcellularLocation>
</comment>
<dbReference type="AlphaFoldDB" id="A0A8J7P3V7"/>
<dbReference type="Gene3D" id="1.10.287.770">
    <property type="entry name" value="YojJ-like"/>
    <property type="match status" value="1"/>
</dbReference>
<keyword evidence="9 11" id="KW-0739">Sodium transport</keyword>
<proteinExistence type="inferred from homology"/>
<evidence type="ECO:0000256" key="4">
    <source>
        <dbReference type="ARBA" id="ARBA00022692"/>
    </source>
</evidence>
<evidence type="ECO:0000256" key="11">
    <source>
        <dbReference type="RuleBase" id="RU000679"/>
    </source>
</evidence>
<gene>
    <name evidence="12" type="primary">Asic2_0</name>
    <name evidence="12" type="ORF">GTO95_0001418</name>
</gene>
<evidence type="ECO:0000313" key="13">
    <source>
        <dbReference type="Proteomes" id="UP000736164"/>
    </source>
</evidence>
<evidence type="ECO:0000256" key="2">
    <source>
        <dbReference type="ARBA" id="ARBA00022448"/>
    </source>
</evidence>